<dbReference type="InterPro" id="IPR003100">
    <property type="entry name" value="PAZ_dom"/>
</dbReference>
<organism evidence="2 3">
    <name type="scientific">Meloidogyne hapla</name>
    <name type="common">Root-knot nematode worm</name>
    <dbReference type="NCBI Taxonomy" id="6305"/>
    <lineage>
        <taxon>Eukaryota</taxon>
        <taxon>Metazoa</taxon>
        <taxon>Ecdysozoa</taxon>
        <taxon>Nematoda</taxon>
        <taxon>Chromadorea</taxon>
        <taxon>Rhabditida</taxon>
        <taxon>Tylenchina</taxon>
        <taxon>Tylenchomorpha</taxon>
        <taxon>Tylenchoidea</taxon>
        <taxon>Meloidogynidae</taxon>
        <taxon>Meloidogyninae</taxon>
        <taxon>Meloidogyne</taxon>
    </lineage>
</organism>
<dbReference type="AlphaFoldDB" id="A0A1I8B8K0"/>
<dbReference type="SMART" id="SM00950">
    <property type="entry name" value="Piwi"/>
    <property type="match status" value="1"/>
</dbReference>
<dbReference type="SUPFAM" id="SSF101690">
    <property type="entry name" value="PAZ domain"/>
    <property type="match status" value="1"/>
</dbReference>
<reference evidence="3" key="1">
    <citation type="submission" date="2016-11" db="UniProtKB">
        <authorList>
            <consortium name="WormBaseParasite"/>
        </authorList>
    </citation>
    <scope>IDENTIFICATION</scope>
</reference>
<dbReference type="Pfam" id="PF02170">
    <property type="entry name" value="PAZ"/>
    <property type="match status" value="1"/>
</dbReference>
<dbReference type="InterPro" id="IPR012337">
    <property type="entry name" value="RNaseH-like_sf"/>
</dbReference>
<dbReference type="InterPro" id="IPR003165">
    <property type="entry name" value="Piwi"/>
</dbReference>
<keyword evidence="2" id="KW-1185">Reference proteome</keyword>
<dbReference type="Proteomes" id="UP000095281">
    <property type="component" value="Unplaced"/>
</dbReference>
<dbReference type="Pfam" id="PF02171">
    <property type="entry name" value="Piwi"/>
    <property type="match status" value="1"/>
</dbReference>
<evidence type="ECO:0000313" key="3">
    <source>
        <dbReference type="WBParaSite" id="MhA1_Contig1619.frz3.gene2"/>
    </source>
</evidence>
<dbReference type="Gene3D" id="2.170.260.10">
    <property type="entry name" value="paz domain"/>
    <property type="match status" value="1"/>
</dbReference>
<name>A0A1I8B8K0_MELHA</name>
<dbReference type="PROSITE" id="PS50822">
    <property type="entry name" value="PIWI"/>
    <property type="match status" value="1"/>
</dbReference>
<dbReference type="SUPFAM" id="SSF53098">
    <property type="entry name" value="Ribonuclease H-like"/>
    <property type="match status" value="1"/>
</dbReference>
<accession>A0A1I8B8K0</accession>
<proteinExistence type="predicted"/>
<dbReference type="InterPro" id="IPR036397">
    <property type="entry name" value="RNaseH_sf"/>
</dbReference>
<dbReference type="GO" id="GO:0003723">
    <property type="term" value="F:RNA binding"/>
    <property type="evidence" value="ECO:0007669"/>
    <property type="project" value="InterPro"/>
</dbReference>
<dbReference type="Gene3D" id="3.30.420.10">
    <property type="entry name" value="Ribonuclease H-like superfamily/Ribonuclease H"/>
    <property type="match status" value="1"/>
</dbReference>
<feature type="domain" description="Piwi" evidence="1">
    <location>
        <begin position="531"/>
        <end position="855"/>
    </location>
</feature>
<evidence type="ECO:0000259" key="1">
    <source>
        <dbReference type="PROSITE" id="PS50822"/>
    </source>
</evidence>
<evidence type="ECO:0000313" key="2">
    <source>
        <dbReference type="Proteomes" id="UP000095281"/>
    </source>
</evidence>
<dbReference type="InterPro" id="IPR036085">
    <property type="entry name" value="PAZ_dom_sf"/>
</dbReference>
<protein>
    <submittedName>
        <fullName evidence="3">Piwi domain-containing protein</fullName>
    </submittedName>
</protein>
<dbReference type="OMA" id="THYAFGC"/>
<dbReference type="PANTHER" id="PTHR22891">
    <property type="entry name" value="EUKARYOTIC TRANSLATION INITIATION FACTOR 2C"/>
    <property type="match status" value="1"/>
</dbReference>
<dbReference type="WBParaSite" id="MhA1_Contig1619.frz3.gene2">
    <property type="protein sequence ID" value="MhA1_Contig1619.frz3.gene2"/>
    <property type="gene ID" value="MhA1_Contig1619.frz3.gene2"/>
</dbReference>
<dbReference type="Gene3D" id="3.40.50.2300">
    <property type="match status" value="1"/>
</dbReference>
<sequence length="896" mass="102447">MSTTTADKKENRKKRKLKAIAEPAKDFRIKDQHGLCSMFLINVEKGKMAYRYDVDVQNITKQKNLSKGADDGQRALHRNICYELLTVAYGKTRAFGMPVGSEIVYNCKSLMYTSAPINMEESKIIISNDDVNEYVRTYMGVADFSVSVTPNQQCPVLDLSDLEQYKTRKAIFDEDRTLRTFLEMALTQFSINNNQYAPVGVGKLYEITPENQVNVGNGIVMRSGVAKGVRIVHNYGDPSPALVLDTKVSPFYEAQDLIATVMAITNGRQPQMSDWPRIRAILGDVRVEVAYARHRTFAIGRFMDKPMSETMCSYQGRKLPMHIYFQRRYGITLEFPQFPAVMPNTPVPKGRQTELFPVEQLIIMEDQRLPMEKLDKNLSAKLLSANSILPQERFDKIMRHANEMGVFDQTNAVLRAFGISVALDSNKVVIGVRSSPRIRYANNQIVTPTPDQADWRKASGQHQYFETHEICNWIVLCDARSVSLVGKFIDTLVAAARKKGMILSNRPPIMPFSPNSRGWPDMFERCVNRNIEFIMLVDNKTEDTHGLLKYYEAYYKVVTQHITLERAKDVVTHGKAQTLENIIHKVNCKNFGLNYVPLFERSAERFAFDKGKILVVGYDVSHPPAATHQERRMMQVKGLTCESFDPSVVGICSNMAKNPHNFVGDYFYQESRRESVDIGQLAERVTWILTTLEQSRPEHARPKYIMVLRDGVSEGQYKMAVEEEMEAFKIGCLHYDENYKPKFMFVVGTKRHFKKFFMVRDDQIVNLTPGSVINEKIVRPDLPEFFMQSHYPIKGTGKPVEYSVLIDEIGMTQDELQGFLNGLCYSHQIVNSAISLPEPIYQADELAKRGRNNFMAMKRFFPEMIPRQRSGLVLMKQLTELICYKDSILSCTRFTA</sequence>